<dbReference type="RefSeq" id="WP_038682570.1">
    <property type="nucleotide sequence ID" value="NZ_CP007514.1"/>
</dbReference>
<dbReference type="Gene3D" id="2.20.28.30">
    <property type="entry name" value="RNA polymerase ii, chain L"/>
    <property type="match status" value="1"/>
</dbReference>
<dbReference type="Proteomes" id="UP000025229">
    <property type="component" value="Chromosome"/>
</dbReference>
<feature type="domain" description="Putative regulatory protein FmdB zinc ribbon" evidence="1">
    <location>
        <begin position="1"/>
        <end position="43"/>
    </location>
</feature>
<sequence>MALYEYRCTECSENFDLMRSMNQADDPAECPTCGSSSSRRVMTSFVRLGSDPFANTNPMMDARMARGAVAGACGPGCGCH</sequence>
<reference evidence="2 4" key="1">
    <citation type="submission" date="2014-03" db="EMBL/GenBank/DDBJ databases">
        <title>Complete genome sequence of the Radio-Resistant Rubrobacter radiotolerans RSPS-4.</title>
        <authorList>
            <person name="Egas C.C."/>
            <person name="Barroso C.C."/>
            <person name="Froufe H.J.C."/>
            <person name="Pacheco J.J."/>
            <person name="Albuquerque L.L."/>
            <person name="da Costa M.M.S."/>
        </authorList>
    </citation>
    <scope>NUCLEOTIDE SEQUENCE [LARGE SCALE GENOMIC DNA]</scope>
    <source>
        <strain evidence="2 4">RSPS-4</strain>
    </source>
</reference>
<protein>
    <submittedName>
        <fullName evidence="2">Putative regulatory protein, FmdB family</fullName>
    </submittedName>
    <submittedName>
        <fullName evidence="3">Zinc ribbon domain-containing protein</fullName>
    </submittedName>
</protein>
<dbReference type="OrthoDB" id="9792898at2"/>
<dbReference type="InterPro" id="IPR013429">
    <property type="entry name" value="Regulatory_FmdB_Zinc_ribbon"/>
</dbReference>
<reference evidence="3" key="2">
    <citation type="submission" date="2023-11" db="EMBL/GenBank/DDBJ databases">
        <title>MicrobeMod: A computational toolkit for identifying prokaryotic methylation and restriction-modification with nanopore sequencing.</title>
        <authorList>
            <person name="Crits-Christoph A."/>
            <person name="Kang S.C."/>
            <person name="Lee H."/>
            <person name="Ostrov N."/>
        </authorList>
    </citation>
    <scope>NUCLEOTIDE SEQUENCE</scope>
    <source>
        <strain evidence="3">ATCC 51242</strain>
    </source>
</reference>
<accession>A0A023X5P0</accession>
<dbReference type="KEGG" id="rrd:RradSPS_2101"/>
<dbReference type="SMART" id="SM00834">
    <property type="entry name" value="CxxC_CXXC_SSSS"/>
    <property type="match status" value="1"/>
</dbReference>
<organism evidence="2 4">
    <name type="scientific">Rubrobacter radiotolerans</name>
    <name type="common">Arthrobacter radiotolerans</name>
    <dbReference type="NCBI Taxonomy" id="42256"/>
    <lineage>
        <taxon>Bacteria</taxon>
        <taxon>Bacillati</taxon>
        <taxon>Actinomycetota</taxon>
        <taxon>Rubrobacteria</taxon>
        <taxon>Rubrobacterales</taxon>
        <taxon>Rubrobacteraceae</taxon>
        <taxon>Rubrobacter</taxon>
    </lineage>
</organism>
<dbReference type="AlphaFoldDB" id="A0A023X5P0"/>
<evidence type="ECO:0000313" key="4">
    <source>
        <dbReference type="Proteomes" id="UP000025229"/>
    </source>
</evidence>
<dbReference type="HOGENOM" id="CLU_136025_4_0_11"/>
<evidence type="ECO:0000313" key="3">
    <source>
        <dbReference type="EMBL" id="MDX5894787.1"/>
    </source>
</evidence>
<dbReference type="EMBL" id="JAWXXX010000001">
    <property type="protein sequence ID" value="MDX5894787.1"/>
    <property type="molecule type" value="Genomic_DNA"/>
</dbReference>
<dbReference type="EMBL" id="CP007514">
    <property type="protein sequence ID" value="AHY47384.1"/>
    <property type="molecule type" value="Genomic_DNA"/>
</dbReference>
<dbReference type="STRING" id="42256.RradSPS_2101"/>
<dbReference type="Proteomes" id="UP001281130">
    <property type="component" value="Unassembled WGS sequence"/>
</dbReference>
<evidence type="ECO:0000313" key="2">
    <source>
        <dbReference type="EMBL" id="AHY47384.1"/>
    </source>
</evidence>
<proteinExistence type="predicted"/>
<dbReference type="NCBIfam" id="TIGR02605">
    <property type="entry name" value="CxxC_CxxC_SSSS"/>
    <property type="match status" value="1"/>
</dbReference>
<evidence type="ECO:0000259" key="1">
    <source>
        <dbReference type="SMART" id="SM00834"/>
    </source>
</evidence>
<name>A0A023X5P0_RUBRA</name>
<gene>
    <name evidence="2" type="ORF">RradSPS_2101</name>
    <name evidence="3" type="ORF">SIL72_12220</name>
</gene>
<dbReference type="Pfam" id="PF09723">
    <property type="entry name" value="Zn_ribbon_8"/>
    <property type="match status" value="1"/>
</dbReference>
<keyword evidence="4" id="KW-1185">Reference proteome</keyword>